<dbReference type="EMBL" id="QTSX02000206">
    <property type="protein sequence ID" value="KAJ9087740.1"/>
    <property type="molecule type" value="Genomic_DNA"/>
</dbReference>
<dbReference type="Proteomes" id="UP001165960">
    <property type="component" value="Unassembled WGS sequence"/>
</dbReference>
<sequence>MQKEKLIVLITGIGAVSLMLIGMGISLWKTKGQPTQASSQAETAAIVGGSKTDLAYNWIASLSYNGIHRCGAMLVGTNTVITAAHCKDGDLDKWALQVPKSKTILTSASTFKIKQWKNHPKYHHENYSYDVAILKIHGNFPLPTRSSSQPSSPPRMPPLQDGAPSKNKRLASQATIPLQSCTPPPCPSSTSPDVRPSRRRRSPIPCFVPATGMQ</sequence>
<accession>A0ACC2ULK3</accession>
<organism evidence="1 2">
    <name type="scientific">Entomophthora muscae</name>
    <dbReference type="NCBI Taxonomy" id="34485"/>
    <lineage>
        <taxon>Eukaryota</taxon>
        <taxon>Fungi</taxon>
        <taxon>Fungi incertae sedis</taxon>
        <taxon>Zoopagomycota</taxon>
        <taxon>Entomophthoromycotina</taxon>
        <taxon>Entomophthoromycetes</taxon>
        <taxon>Entomophthorales</taxon>
        <taxon>Entomophthoraceae</taxon>
        <taxon>Entomophthora</taxon>
    </lineage>
</organism>
<evidence type="ECO:0000313" key="1">
    <source>
        <dbReference type="EMBL" id="KAJ9087740.1"/>
    </source>
</evidence>
<evidence type="ECO:0000313" key="2">
    <source>
        <dbReference type="Proteomes" id="UP001165960"/>
    </source>
</evidence>
<keyword evidence="2" id="KW-1185">Reference proteome</keyword>
<name>A0ACC2ULK3_9FUNG</name>
<proteinExistence type="predicted"/>
<reference evidence="1" key="1">
    <citation type="submission" date="2022-04" db="EMBL/GenBank/DDBJ databases">
        <title>Genome of the entomopathogenic fungus Entomophthora muscae.</title>
        <authorList>
            <person name="Elya C."/>
            <person name="Lovett B.R."/>
            <person name="Lee E."/>
            <person name="Macias A.M."/>
            <person name="Hajek A.E."/>
            <person name="De Bivort B.L."/>
            <person name="Kasson M.T."/>
            <person name="De Fine Licht H.H."/>
            <person name="Stajich J.E."/>
        </authorList>
    </citation>
    <scope>NUCLEOTIDE SEQUENCE</scope>
    <source>
        <strain evidence="1">Berkeley</strain>
    </source>
</reference>
<protein>
    <submittedName>
        <fullName evidence="1">Uncharacterized protein</fullName>
    </submittedName>
</protein>
<comment type="caution">
    <text evidence="1">The sequence shown here is derived from an EMBL/GenBank/DDBJ whole genome shotgun (WGS) entry which is preliminary data.</text>
</comment>
<gene>
    <name evidence="1" type="ORF">DSO57_1030260</name>
</gene>